<proteinExistence type="predicted"/>
<organism evidence="2 3">
    <name type="scientific">Oidiodendron maius (strain Zn)</name>
    <dbReference type="NCBI Taxonomy" id="913774"/>
    <lineage>
        <taxon>Eukaryota</taxon>
        <taxon>Fungi</taxon>
        <taxon>Dikarya</taxon>
        <taxon>Ascomycota</taxon>
        <taxon>Pezizomycotina</taxon>
        <taxon>Leotiomycetes</taxon>
        <taxon>Leotiomycetes incertae sedis</taxon>
        <taxon>Myxotrichaceae</taxon>
        <taxon>Oidiodendron</taxon>
    </lineage>
</organism>
<dbReference type="HOGENOM" id="CLU_004184_7_2_1"/>
<evidence type="ECO:0000259" key="1">
    <source>
        <dbReference type="Pfam" id="PF06985"/>
    </source>
</evidence>
<name>A0A0C3H299_OIDMZ</name>
<reference evidence="2 3" key="1">
    <citation type="submission" date="2014-04" db="EMBL/GenBank/DDBJ databases">
        <authorList>
            <consortium name="DOE Joint Genome Institute"/>
            <person name="Kuo A."/>
            <person name="Martino E."/>
            <person name="Perotto S."/>
            <person name="Kohler A."/>
            <person name="Nagy L.G."/>
            <person name="Floudas D."/>
            <person name="Copeland A."/>
            <person name="Barry K.W."/>
            <person name="Cichocki N."/>
            <person name="Veneault-Fourrey C."/>
            <person name="LaButti K."/>
            <person name="Lindquist E.A."/>
            <person name="Lipzen A."/>
            <person name="Lundell T."/>
            <person name="Morin E."/>
            <person name="Murat C."/>
            <person name="Sun H."/>
            <person name="Tunlid A."/>
            <person name="Henrissat B."/>
            <person name="Grigoriev I.V."/>
            <person name="Hibbett D.S."/>
            <person name="Martin F."/>
            <person name="Nordberg H.P."/>
            <person name="Cantor M.N."/>
            <person name="Hua S.X."/>
        </authorList>
    </citation>
    <scope>NUCLEOTIDE SEQUENCE [LARGE SCALE GENOMIC DNA]</scope>
    <source>
        <strain evidence="2 3">Zn</strain>
    </source>
</reference>
<reference evidence="3" key="2">
    <citation type="submission" date="2015-01" db="EMBL/GenBank/DDBJ databases">
        <title>Evolutionary Origins and Diversification of the Mycorrhizal Mutualists.</title>
        <authorList>
            <consortium name="DOE Joint Genome Institute"/>
            <consortium name="Mycorrhizal Genomics Consortium"/>
            <person name="Kohler A."/>
            <person name="Kuo A."/>
            <person name="Nagy L.G."/>
            <person name="Floudas D."/>
            <person name="Copeland A."/>
            <person name="Barry K.W."/>
            <person name="Cichocki N."/>
            <person name="Veneault-Fourrey C."/>
            <person name="LaButti K."/>
            <person name="Lindquist E.A."/>
            <person name="Lipzen A."/>
            <person name="Lundell T."/>
            <person name="Morin E."/>
            <person name="Murat C."/>
            <person name="Riley R."/>
            <person name="Ohm R."/>
            <person name="Sun H."/>
            <person name="Tunlid A."/>
            <person name="Henrissat B."/>
            <person name="Grigoriev I.V."/>
            <person name="Hibbett D.S."/>
            <person name="Martin F."/>
        </authorList>
    </citation>
    <scope>NUCLEOTIDE SEQUENCE [LARGE SCALE GENOMIC DNA]</scope>
    <source>
        <strain evidence="3">Zn</strain>
    </source>
</reference>
<protein>
    <recommendedName>
        <fullName evidence="1">Heterokaryon incompatibility domain-containing protein</fullName>
    </recommendedName>
</protein>
<dbReference type="AlphaFoldDB" id="A0A0C3H299"/>
<dbReference type="PANTHER" id="PTHR24148">
    <property type="entry name" value="ANKYRIN REPEAT DOMAIN-CONTAINING PROTEIN 39 HOMOLOG-RELATED"/>
    <property type="match status" value="1"/>
</dbReference>
<evidence type="ECO:0000313" key="2">
    <source>
        <dbReference type="EMBL" id="KIM97524.1"/>
    </source>
</evidence>
<dbReference type="InterPro" id="IPR010730">
    <property type="entry name" value="HET"/>
</dbReference>
<keyword evidence="3" id="KW-1185">Reference proteome</keyword>
<dbReference type="Pfam" id="PF06985">
    <property type="entry name" value="HET"/>
    <property type="match status" value="1"/>
</dbReference>
<evidence type="ECO:0000313" key="3">
    <source>
        <dbReference type="Proteomes" id="UP000054321"/>
    </source>
</evidence>
<dbReference type="OrthoDB" id="194358at2759"/>
<dbReference type="Proteomes" id="UP000054321">
    <property type="component" value="Unassembled WGS sequence"/>
</dbReference>
<dbReference type="InterPro" id="IPR052895">
    <property type="entry name" value="HetReg/Transcr_Mod"/>
</dbReference>
<dbReference type="PANTHER" id="PTHR24148:SF73">
    <property type="entry name" value="HET DOMAIN PROTEIN (AFU_ORTHOLOGUE AFUA_8G01020)"/>
    <property type="match status" value="1"/>
</dbReference>
<dbReference type="EMBL" id="KN832882">
    <property type="protein sequence ID" value="KIM97524.1"/>
    <property type="molecule type" value="Genomic_DNA"/>
</dbReference>
<dbReference type="InParanoid" id="A0A0C3H299"/>
<dbReference type="Pfam" id="PF26639">
    <property type="entry name" value="Het-6_barrel"/>
    <property type="match status" value="1"/>
</dbReference>
<accession>A0A0C3H299</accession>
<feature type="domain" description="Heterokaryon incompatibility" evidence="1">
    <location>
        <begin position="123"/>
        <end position="251"/>
    </location>
</feature>
<gene>
    <name evidence="2" type="ORF">OIDMADRAFT_147930</name>
</gene>
<sequence length="688" mass="78765">MLIWFSIIGVVSVVWLLSAVFSIPVGLLFLPWRIVYNLTWIALSSKGVEDVSEEVLSSDPTADTSNGVAAEYNDFEDYEYKALPSERHIRILRVHAPRSGREQYVECELLPHHLDRKFTSGMYTAISYTWDDQKPDRFILCEGKRLAVTKNCEAILRLLRPRNLGCVVWIDAICIDQDSRDEKAAQVPLMCDIYKRAHRVVIWLGGPAAKEGLIFKYLWLHWCLIIGNRHTGLIRELARRTWWQRVWTIQEATLAPNPRILLRETVVRCGKQEVPLDLLTGGVMKLALFDAMTDTTPINHHVWTEYLITHGLSRINKSDIARNAYLMMHRNRACGVSDPKDRVYGFYGMLVEQGLQLPKPSYLKTVDEIYWEFTVKLCQQTQDLKLLQLVSGLGSKLNTPSWVPDFDGPWRAGDSSGRPNATKNSRSQFQFLDNDKTLIVSGKMVDIVYKKSNLTTWQPEGQGAKVQDGPLVNLEVGFMRTVHAFRDWTQLLFNHCGYAIYGDAAGLMNAFGEVLVRGYSVAFFNHDSADNDQAALSTWLGLIHRFLPEEESAKELAYVKKDPLIKEKFYENPELEHLTNIEEWQVLCTLKTLPLTAKLHHAIWMLTRDMIYFTTGRGYMGTGNNVIEEKDVIVLIAGLERPMVLRPINREQDGEELIWRVVGPVWITGMMEGELWENDSELVRFTLV</sequence>